<name>C0BB13_9FIRM</name>
<accession>C0BB13</accession>
<sequence>MEINKRKFYRQVFALVIPMALQNLINVGVTAADVLMLGRVSEKFFQVHPLQGRYSLS</sequence>
<comment type="caution">
    <text evidence="2">The sequence shown here is derived from an EMBL/GenBank/DDBJ whole genome shotgun (WGS) entry which is preliminary data.</text>
</comment>
<dbReference type="AlphaFoldDB" id="C0BB13"/>
<evidence type="ECO:0000313" key="3">
    <source>
        <dbReference type="Proteomes" id="UP000003793"/>
    </source>
</evidence>
<protein>
    <recommendedName>
        <fullName evidence="4">MATE efflux family protein</fullName>
    </recommendedName>
</protein>
<keyword evidence="1" id="KW-0472">Membrane</keyword>
<evidence type="ECO:0008006" key="4">
    <source>
        <dbReference type="Google" id="ProtNLM"/>
    </source>
</evidence>
<feature type="transmembrane region" description="Helical" evidence="1">
    <location>
        <begin position="12"/>
        <end position="32"/>
    </location>
</feature>
<proteinExistence type="predicted"/>
<organism evidence="2 3">
    <name type="scientific">Coprococcus comes ATCC 27758</name>
    <dbReference type="NCBI Taxonomy" id="470146"/>
    <lineage>
        <taxon>Bacteria</taxon>
        <taxon>Bacillati</taxon>
        <taxon>Bacillota</taxon>
        <taxon>Clostridia</taxon>
        <taxon>Lachnospirales</taxon>
        <taxon>Lachnospiraceae</taxon>
        <taxon>Coprococcus</taxon>
    </lineage>
</organism>
<evidence type="ECO:0000313" key="2">
    <source>
        <dbReference type="EMBL" id="EEG89287.1"/>
    </source>
</evidence>
<dbReference type="HOGENOM" id="CLU_2988879_0_0_9"/>
<keyword evidence="1" id="KW-0812">Transmembrane</keyword>
<dbReference type="Proteomes" id="UP000003793">
    <property type="component" value="Unassembled WGS sequence"/>
</dbReference>
<evidence type="ECO:0000256" key="1">
    <source>
        <dbReference type="SAM" id="Phobius"/>
    </source>
</evidence>
<reference evidence="2 3" key="2">
    <citation type="submission" date="2009-03" db="EMBL/GenBank/DDBJ databases">
        <title>Draft genome sequence of Coprococcus comes (ATCC 27758).</title>
        <authorList>
            <person name="Sudarsanam P."/>
            <person name="Ley R."/>
            <person name="Guruge J."/>
            <person name="Turnbaugh P.J."/>
            <person name="Mahowald M."/>
            <person name="Liep D."/>
            <person name="Gordon J."/>
        </authorList>
    </citation>
    <scope>NUCLEOTIDE SEQUENCE [LARGE SCALE GENOMIC DNA]</scope>
    <source>
        <strain evidence="2 3">ATCC 27758</strain>
    </source>
</reference>
<reference evidence="2 3" key="1">
    <citation type="submission" date="2009-02" db="EMBL/GenBank/DDBJ databases">
        <authorList>
            <person name="Fulton L."/>
            <person name="Clifton S."/>
            <person name="Fulton B."/>
            <person name="Xu J."/>
            <person name="Minx P."/>
            <person name="Pepin K.H."/>
            <person name="Johnson M."/>
            <person name="Bhonagiri V."/>
            <person name="Nash W.E."/>
            <person name="Mardis E.R."/>
            <person name="Wilson R.K."/>
        </authorList>
    </citation>
    <scope>NUCLEOTIDE SEQUENCE [LARGE SCALE GENOMIC DNA]</scope>
    <source>
        <strain evidence="2 3">ATCC 27758</strain>
    </source>
</reference>
<dbReference type="EMBL" id="ABVR01000041">
    <property type="protein sequence ID" value="EEG89287.1"/>
    <property type="molecule type" value="Genomic_DNA"/>
</dbReference>
<keyword evidence="1" id="KW-1133">Transmembrane helix</keyword>
<gene>
    <name evidence="2" type="ORF">COPCOM_02266</name>
</gene>